<evidence type="ECO:0000313" key="1">
    <source>
        <dbReference type="EMBL" id="MFD2568687.1"/>
    </source>
</evidence>
<accession>A0ABW5LZC7</accession>
<dbReference type="EMBL" id="JBHULH010000012">
    <property type="protein sequence ID" value="MFD2568687.1"/>
    <property type="molecule type" value="Genomic_DNA"/>
</dbReference>
<dbReference type="RefSeq" id="WP_379667394.1">
    <property type="nucleotide sequence ID" value="NZ_JBHULH010000012.1"/>
</dbReference>
<dbReference type="Proteomes" id="UP001597508">
    <property type="component" value="Unassembled WGS sequence"/>
</dbReference>
<keyword evidence="2" id="KW-1185">Reference proteome</keyword>
<evidence type="ECO:0000313" key="2">
    <source>
        <dbReference type="Proteomes" id="UP001597508"/>
    </source>
</evidence>
<proteinExistence type="predicted"/>
<evidence type="ECO:0008006" key="3">
    <source>
        <dbReference type="Google" id="ProtNLM"/>
    </source>
</evidence>
<organism evidence="1 2">
    <name type="scientific">Pseudotenacibaculum haliotis</name>
    <dbReference type="NCBI Taxonomy" id="1862138"/>
    <lineage>
        <taxon>Bacteria</taxon>
        <taxon>Pseudomonadati</taxon>
        <taxon>Bacteroidota</taxon>
        <taxon>Flavobacteriia</taxon>
        <taxon>Flavobacteriales</taxon>
        <taxon>Flavobacteriaceae</taxon>
        <taxon>Pseudotenacibaculum</taxon>
    </lineage>
</organism>
<comment type="caution">
    <text evidence="1">The sequence shown here is derived from an EMBL/GenBank/DDBJ whole genome shotgun (WGS) entry which is preliminary data.</text>
</comment>
<gene>
    <name evidence="1" type="ORF">ACFSRZ_15025</name>
</gene>
<reference evidence="2" key="1">
    <citation type="journal article" date="2019" name="Int. J. Syst. Evol. Microbiol.">
        <title>The Global Catalogue of Microorganisms (GCM) 10K type strain sequencing project: providing services to taxonomists for standard genome sequencing and annotation.</title>
        <authorList>
            <consortium name="The Broad Institute Genomics Platform"/>
            <consortium name="The Broad Institute Genome Sequencing Center for Infectious Disease"/>
            <person name="Wu L."/>
            <person name="Ma J."/>
        </authorList>
    </citation>
    <scope>NUCLEOTIDE SEQUENCE [LARGE SCALE GENOMIC DNA]</scope>
    <source>
        <strain evidence="2">KCTC 52127</strain>
    </source>
</reference>
<protein>
    <recommendedName>
        <fullName evidence="3">SF3 helicase domain-containing protein</fullName>
    </recommendedName>
</protein>
<sequence>MYSNLNPFWSTDENGKIKISQNDLTNFLGDSGFSKVKNFEGRVVLVREYKNIVREVTDDDVIDFIVDFLRKQNKKEVLEIFSKGVSGFINKSKLKLLDTTTMIIDKDSKSTSMFYFKNLTCQVGVYDIRIIPYEKLDKKIWVERIIPNNYFPYLTNEKSQFEQFCFNISGQDEKRFKALKTNIGYLLHRFQDSKNTRAVIFVDQEMSSDGRAHGGTGKTLLMDAIGVCREVVTISGKDTKSSSNFKNQRVSHTSDIVFYDDVKQGFNFEELYSTITSGMVIEQKQKKEFYLPLALAPKIVISSNYYVKGTGGNTDSRRRCEFELSSYYNEKNKPDTEFGNRFFDDWDDYQWSLFYKFMMECTQVYLREGLIIAEPINLVENELISSTSIEFYQFVQNKEIKENEWISKKETKEDFVKEYPNHSNISSHQFTKWMKVYALSMGLIYEDRKSGKNYQYFMKSRKEVSDGK</sequence>
<name>A0ABW5LZC7_9FLAO</name>